<evidence type="ECO:0000313" key="1">
    <source>
        <dbReference type="EMBL" id="MBG6137507.1"/>
    </source>
</evidence>
<reference evidence="1" key="1">
    <citation type="submission" date="2020-11" db="EMBL/GenBank/DDBJ databases">
        <title>Sequencing the genomes of 1000 actinobacteria strains.</title>
        <authorList>
            <person name="Klenk H.-P."/>
        </authorList>
    </citation>
    <scope>NUCLEOTIDE SEQUENCE</scope>
    <source>
        <strain evidence="1">DSM 45356</strain>
    </source>
</reference>
<name>A0A8J7KX88_9ACTN</name>
<accession>A0A8J7KX88</accession>
<sequence>MMITVWSAYGHRFQSGDSGSETCMTCGGTWELSETTDPGDWNSHYYHASNGDDPDECTGNTSLAHGYERVCQNDNGRQCADDIENGTCEHTSHSCNCIQCG</sequence>
<organism evidence="1 2">
    <name type="scientific">Longispora fulva</name>
    <dbReference type="NCBI Taxonomy" id="619741"/>
    <lineage>
        <taxon>Bacteria</taxon>
        <taxon>Bacillati</taxon>
        <taxon>Actinomycetota</taxon>
        <taxon>Actinomycetes</taxon>
        <taxon>Micromonosporales</taxon>
        <taxon>Micromonosporaceae</taxon>
        <taxon>Longispora</taxon>
    </lineage>
</organism>
<gene>
    <name evidence="1" type="ORF">IW245_003701</name>
</gene>
<proteinExistence type="predicted"/>
<keyword evidence="2" id="KW-1185">Reference proteome</keyword>
<protein>
    <submittedName>
        <fullName evidence="1">Uncharacterized protein</fullName>
    </submittedName>
</protein>
<comment type="caution">
    <text evidence="1">The sequence shown here is derived from an EMBL/GenBank/DDBJ whole genome shotgun (WGS) entry which is preliminary data.</text>
</comment>
<dbReference type="EMBL" id="JADOUF010000001">
    <property type="protein sequence ID" value="MBG6137507.1"/>
    <property type="molecule type" value="Genomic_DNA"/>
</dbReference>
<dbReference type="AlphaFoldDB" id="A0A8J7KX88"/>
<evidence type="ECO:0000313" key="2">
    <source>
        <dbReference type="Proteomes" id="UP000622552"/>
    </source>
</evidence>
<dbReference type="Proteomes" id="UP000622552">
    <property type="component" value="Unassembled WGS sequence"/>
</dbReference>